<accession>A0AAJ6HWU7</accession>
<dbReference type="InterPro" id="IPR001017">
    <property type="entry name" value="DH_E1"/>
</dbReference>
<dbReference type="AlphaFoldDB" id="A0AAJ6HWU7"/>
<evidence type="ECO:0000256" key="1">
    <source>
        <dbReference type="ARBA" id="ARBA00001964"/>
    </source>
</evidence>
<dbReference type="GO" id="GO:0009083">
    <property type="term" value="P:branched-chain amino acid catabolic process"/>
    <property type="evidence" value="ECO:0007669"/>
    <property type="project" value="TreeGrafter"/>
</dbReference>
<dbReference type="Proteomes" id="UP001235874">
    <property type="component" value="Chromosome"/>
</dbReference>
<gene>
    <name evidence="7" type="ORF">Q3V37_12520</name>
</gene>
<reference evidence="7 8" key="1">
    <citation type="submission" date="2023-07" db="EMBL/GenBank/DDBJ databases">
        <title>Micromonospora profundi TRM 95458 converts glycerol to a new osmotic compound.</title>
        <authorList>
            <person name="Lu D."/>
        </authorList>
    </citation>
    <scope>NUCLEOTIDE SEQUENCE [LARGE SCALE GENOMIC DNA]</scope>
    <source>
        <strain evidence="7 8">TRM95458</strain>
    </source>
</reference>
<name>A0AAJ6HWU7_9ACTN</name>
<dbReference type="Gene3D" id="3.40.50.970">
    <property type="match status" value="1"/>
</dbReference>
<comment type="catalytic activity">
    <reaction evidence="4">
        <text>N(6)-[(R)-lipoyl]-L-lysyl-[protein] + 3-methyl-2-oxobutanoate + H(+) = N(6)-[(R)-S(8)-2-methylpropanoyldihydrolipoyl]-L-lysyl-[protein] + CO2</text>
        <dbReference type="Rhea" id="RHEA:13457"/>
        <dbReference type="Rhea" id="RHEA-COMP:10474"/>
        <dbReference type="Rhea" id="RHEA-COMP:10497"/>
        <dbReference type="ChEBI" id="CHEBI:11851"/>
        <dbReference type="ChEBI" id="CHEBI:15378"/>
        <dbReference type="ChEBI" id="CHEBI:16526"/>
        <dbReference type="ChEBI" id="CHEBI:83099"/>
        <dbReference type="ChEBI" id="CHEBI:83142"/>
        <dbReference type="EC" id="1.2.4.4"/>
    </reaction>
</comment>
<organism evidence="7 8">
    <name type="scientific">Micromonospora profundi</name>
    <dbReference type="NCBI Taxonomy" id="1420889"/>
    <lineage>
        <taxon>Bacteria</taxon>
        <taxon>Bacillati</taxon>
        <taxon>Actinomycetota</taxon>
        <taxon>Actinomycetes</taxon>
        <taxon>Micromonosporales</taxon>
        <taxon>Micromonosporaceae</taxon>
        <taxon>Micromonospora</taxon>
    </lineage>
</organism>
<feature type="region of interest" description="Disordered" evidence="5">
    <location>
        <begin position="1"/>
        <end position="26"/>
    </location>
</feature>
<evidence type="ECO:0000256" key="5">
    <source>
        <dbReference type="SAM" id="MobiDB-lite"/>
    </source>
</evidence>
<sequence length="383" mass="41823">MSTSNIVRSPAGSSTPSPANPFTSTADLPRAPDGFIQFIAPDGQLRTDTDVDRDALGRLTRDLYRGMRLARRLDDEAFALQRQGELGLWLQCRGQEAAQVGSIAAVRADDYVFPSYREHAAALWRGIRPADLLRQWRGVANSGWDPEPYSFHIYTLVLAAQLLHATGYALGVQRDGSDTVVVAYFGDGAASEGDASEAMNIAATNDAPVLFFCQDNHWAISTASSSQSRTPIHRRGAGFGLRSEWVDGNDVLAVYAVTSALTEHVRSGGGPALIEATTYRMGGHSTSDDPTRYRTDSELEAWRAKDPLARVEALLRAEGWSDTAFLDEIQAEADELADRTRRECLALQAPDLADAFATVLADVPQLLQEEHDAFVAYRDSFLD</sequence>
<dbReference type="PANTHER" id="PTHR43380:SF1">
    <property type="entry name" value="2-OXOISOVALERATE DEHYDROGENASE SUBUNIT ALPHA, MITOCHONDRIAL"/>
    <property type="match status" value="1"/>
</dbReference>
<keyword evidence="3 4" id="KW-0786">Thiamine pyrophosphate</keyword>
<dbReference type="GO" id="GO:0003863">
    <property type="term" value="F:branched-chain 2-oxo acid dehydrogenase activity"/>
    <property type="evidence" value="ECO:0007669"/>
    <property type="project" value="UniProtKB-EC"/>
</dbReference>
<dbReference type="EC" id="1.2.4.4" evidence="4"/>
<keyword evidence="8" id="KW-1185">Reference proteome</keyword>
<comment type="similarity">
    <text evidence="4">Belongs to the BCKDHA family.</text>
</comment>
<dbReference type="InterPro" id="IPR050771">
    <property type="entry name" value="Alpha-ketoacid_DH_E1_comp"/>
</dbReference>
<evidence type="ECO:0000313" key="7">
    <source>
        <dbReference type="EMBL" id="WLS47977.1"/>
    </source>
</evidence>
<dbReference type="KEGG" id="mprn:Q3V37_12520"/>
<dbReference type="RefSeq" id="WP_209273145.1">
    <property type="nucleotide sequence ID" value="NZ_CP130472.1"/>
</dbReference>
<protein>
    <recommendedName>
        <fullName evidence="4">2-oxoisovalerate dehydrogenase subunit alpha</fullName>
        <ecNumber evidence="4">1.2.4.4</ecNumber>
    </recommendedName>
    <alternativeName>
        <fullName evidence="4">Branched-chain alpha-keto acid dehydrogenase E1 component alpha chain</fullName>
    </alternativeName>
</protein>
<dbReference type="CDD" id="cd02000">
    <property type="entry name" value="TPP_E1_PDC_ADC_BCADC"/>
    <property type="match status" value="1"/>
</dbReference>
<dbReference type="PANTHER" id="PTHR43380">
    <property type="entry name" value="2-OXOISOVALERATE DEHYDROGENASE SUBUNIT ALPHA, MITOCHONDRIAL"/>
    <property type="match status" value="1"/>
</dbReference>
<proteinExistence type="inferred from homology"/>
<evidence type="ECO:0000256" key="3">
    <source>
        <dbReference type="ARBA" id="ARBA00023052"/>
    </source>
</evidence>
<dbReference type="GO" id="GO:0000287">
    <property type="term" value="F:magnesium ion binding"/>
    <property type="evidence" value="ECO:0007669"/>
    <property type="project" value="UniProtKB-ARBA"/>
</dbReference>
<dbReference type="SUPFAM" id="SSF52518">
    <property type="entry name" value="Thiamin diphosphate-binding fold (THDP-binding)"/>
    <property type="match status" value="1"/>
</dbReference>
<comment type="function">
    <text evidence="4">The branched-chain alpha-keto dehydrogenase complex catalyzes the overall conversion of alpha-keto acids to acyl-CoA and CO(2). It contains multiple copies of three enzymatic components: branched-chain alpha-keto acid decarboxylase (E1), lipoamide acyltransferase (E2) and lipoamide dehydrogenase (E3).</text>
</comment>
<dbReference type="EMBL" id="CP130472">
    <property type="protein sequence ID" value="WLS47977.1"/>
    <property type="molecule type" value="Genomic_DNA"/>
</dbReference>
<evidence type="ECO:0000313" key="8">
    <source>
        <dbReference type="Proteomes" id="UP001235874"/>
    </source>
</evidence>
<dbReference type="InterPro" id="IPR029061">
    <property type="entry name" value="THDP-binding"/>
</dbReference>
<evidence type="ECO:0000256" key="4">
    <source>
        <dbReference type="RuleBase" id="RU365014"/>
    </source>
</evidence>
<evidence type="ECO:0000259" key="6">
    <source>
        <dbReference type="Pfam" id="PF00676"/>
    </source>
</evidence>
<comment type="cofactor">
    <cofactor evidence="1 4">
        <name>thiamine diphosphate</name>
        <dbReference type="ChEBI" id="CHEBI:58937"/>
    </cofactor>
</comment>
<keyword evidence="2 4" id="KW-0560">Oxidoreductase</keyword>
<evidence type="ECO:0000256" key="2">
    <source>
        <dbReference type="ARBA" id="ARBA00023002"/>
    </source>
</evidence>
<feature type="domain" description="Dehydrogenase E1 component" evidence="6">
    <location>
        <begin position="65"/>
        <end position="336"/>
    </location>
</feature>
<dbReference type="Pfam" id="PF00676">
    <property type="entry name" value="E1_dh"/>
    <property type="match status" value="1"/>
</dbReference>